<sequence>MALWSKHCADWSEVHNPAVSKDIANNLVVKSYGVFHSLKNQKDKVPRELIDLHAEFVNIQEKEPELLEQERNLVDKEWMKLAKEREHWTSSRANMKREDEMCLDEDVWYKQEREYVRLEAEARQKKDKPIDADLFAINTKIHARTRSIAQRRSRHQLIDVEYE</sequence>
<name>A0ACC0VG70_9STRA</name>
<comment type="caution">
    <text evidence="1">The sequence shown here is derived from an EMBL/GenBank/DDBJ whole genome shotgun (WGS) entry which is preliminary data.</text>
</comment>
<proteinExistence type="predicted"/>
<accession>A0ACC0VG70</accession>
<gene>
    <name evidence="1" type="ORF">PsorP6_014262</name>
</gene>
<dbReference type="Proteomes" id="UP001163321">
    <property type="component" value="Chromosome 9"/>
</dbReference>
<protein>
    <submittedName>
        <fullName evidence="1">Uncharacterized protein</fullName>
    </submittedName>
</protein>
<dbReference type="EMBL" id="CM047588">
    <property type="protein sequence ID" value="KAI9905424.1"/>
    <property type="molecule type" value="Genomic_DNA"/>
</dbReference>
<organism evidence="1 2">
    <name type="scientific">Peronosclerospora sorghi</name>
    <dbReference type="NCBI Taxonomy" id="230839"/>
    <lineage>
        <taxon>Eukaryota</taxon>
        <taxon>Sar</taxon>
        <taxon>Stramenopiles</taxon>
        <taxon>Oomycota</taxon>
        <taxon>Peronosporomycetes</taxon>
        <taxon>Peronosporales</taxon>
        <taxon>Peronosporaceae</taxon>
        <taxon>Peronosclerospora</taxon>
    </lineage>
</organism>
<keyword evidence="2" id="KW-1185">Reference proteome</keyword>
<evidence type="ECO:0000313" key="2">
    <source>
        <dbReference type="Proteomes" id="UP001163321"/>
    </source>
</evidence>
<reference evidence="1 2" key="1">
    <citation type="journal article" date="2022" name="bioRxiv">
        <title>The genome of the oomycete Peronosclerospora sorghi, a cosmopolitan pathogen of maize and sorghum, is inflated with dispersed pseudogenes.</title>
        <authorList>
            <person name="Fletcher K."/>
            <person name="Martin F."/>
            <person name="Isakeit T."/>
            <person name="Cavanaugh K."/>
            <person name="Magill C."/>
            <person name="Michelmore R."/>
        </authorList>
    </citation>
    <scope>NUCLEOTIDE SEQUENCE [LARGE SCALE GENOMIC DNA]</scope>
    <source>
        <strain evidence="1">P6</strain>
    </source>
</reference>
<evidence type="ECO:0000313" key="1">
    <source>
        <dbReference type="EMBL" id="KAI9905424.1"/>
    </source>
</evidence>